<dbReference type="Proteomes" id="UP000317158">
    <property type="component" value="Unassembled WGS sequence"/>
</dbReference>
<evidence type="ECO:0000259" key="2">
    <source>
        <dbReference type="Pfam" id="PF03168"/>
    </source>
</evidence>
<dbReference type="Gene3D" id="2.60.40.1820">
    <property type="match status" value="1"/>
</dbReference>
<comment type="caution">
    <text evidence="3">The sequence shown here is derived from an EMBL/GenBank/DDBJ whole genome shotgun (WGS) entry which is preliminary data.</text>
</comment>
<dbReference type="AlphaFoldDB" id="A0A520KQM3"/>
<dbReference type="SUPFAM" id="SSF117070">
    <property type="entry name" value="LEA14-like"/>
    <property type="match status" value="1"/>
</dbReference>
<keyword evidence="1" id="KW-0472">Membrane</keyword>
<evidence type="ECO:0000313" key="4">
    <source>
        <dbReference type="Proteomes" id="UP000317158"/>
    </source>
</evidence>
<name>A0A520KQM3_METT2</name>
<dbReference type="EMBL" id="RXIF01000012">
    <property type="protein sequence ID" value="RZN63828.1"/>
    <property type="molecule type" value="Genomic_DNA"/>
</dbReference>
<protein>
    <recommendedName>
        <fullName evidence="2">Late embryogenesis abundant protein LEA-2 subgroup domain-containing protein</fullName>
    </recommendedName>
</protein>
<dbReference type="Pfam" id="PF03168">
    <property type="entry name" value="LEA_2"/>
    <property type="match status" value="1"/>
</dbReference>
<organism evidence="3 4">
    <name type="scientific">Methanoliparum thermophilum</name>
    <dbReference type="NCBI Taxonomy" id="2491083"/>
    <lineage>
        <taxon>Archaea</taxon>
        <taxon>Methanobacteriati</taxon>
        <taxon>Methanobacteriota</taxon>
        <taxon>Candidatus Methanoliparia</taxon>
        <taxon>Candidatus Methanoliparales</taxon>
        <taxon>Candidatus Methanoliparaceae</taxon>
        <taxon>Candidatus Methanoliparum</taxon>
    </lineage>
</organism>
<dbReference type="InterPro" id="IPR004864">
    <property type="entry name" value="LEA_2"/>
</dbReference>
<feature type="domain" description="Late embryogenesis abundant protein LEA-2 subgroup" evidence="2">
    <location>
        <begin position="58"/>
        <end position="139"/>
    </location>
</feature>
<proteinExistence type="predicted"/>
<evidence type="ECO:0000313" key="3">
    <source>
        <dbReference type="EMBL" id="RZN63828.1"/>
    </source>
</evidence>
<feature type="transmembrane region" description="Helical" evidence="1">
    <location>
        <begin position="7"/>
        <end position="27"/>
    </location>
</feature>
<evidence type="ECO:0000256" key="1">
    <source>
        <dbReference type="SAM" id="Phobius"/>
    </source>
</evidence>
<gene>
    <name evidence="3" type="ORF">EF806_06220</name>
</gene>
<reference evidence="3 4" key="1">
    <citation type="journal article" date="2019" name="Nat. Microbiol.">
        <title>Wide diversity of methane and short-chain alkane metabolisms in uncultured archaea.</title>
        <authorList>
            <person name="Borrel G."/>
            <person name="Adam P.S."/>
            <person name="McKay L.J."/>
            <person name="Chen L.X."/>
            <person name="Sierra-Garcia I.N."/>
            <person name="Sieber C.M."/>
            <person name="Letourneur Q."/>
            <person name="Ghozlane A."/>
            <person name="Andersen G.L."/>
            <person name="Li W.J."/>
            <person name="Hallam S.J."/>
            <person name="Muyzer G."/>
            <person name="de Oliveira V.M."/>
            <person name="Inskeep W.P."/>
            <person name="Banfield J.F."/>
            <person name="Gribaldo S."/>
        </authorList>
    </citation>
    <scope>NUCLEOTIDE SEQUENCE [LARGE SCALE GENOMIC DNA]</scope>
    <source>
        <strain evidence="3">NM1a</strain>
    </source>
</reference>
<keyword evidence="1" id="KW-0812">Transmembrane</keyword>
<sequence>MKMAKGRWIVVGIIVVLLVIGGVLWYFNKEALQSCEVSVVDVRVGSIGAKSATLDIVFEIYNPSNNTAYLDEIEYDVYINDVHIGDGDVEERIIIPANQTKKIDSKLVLEYEDVGSAITNAIRTGQAKYNVKGTASFGNTTVDIKFAA</sequence>
<keyword evidence="1" id="KW-1133">Transmembrane helix</keyword>
<accession>A0A520KQM3</accession>